<feature type="region of interest" description="Disordered" evidence="2">
    <location>
        <begin position="852"/>
        <end position="896"/>
    </location>
</feature>
<gene>
    <name evidence="6" type="primary">LOC116946628</name>
</gene>
<keyword evidence="5" id="KW-1185">Reference proteome</keyword>
<dbReference type="InterPro" id="IPR058565">
    <property type="entry name" value="Ig_TRAPPC9_Trs120_1st"/>
</dbReference>
<feature type="domain" description="Trs120/TRAPPC9 N-terminal" evidence="3">
    <location>
        <begin position="208"/>
        <end position="264"/>
    </location>
</feature>
<dbReference type="RefSeq" id="XP_032817617.1">
    <property type="nucleotide sequence ID" value="XM_032961726.1"/>
</dbReference>
<feature type="compositionally biased region" description="Basic and acidic residues" evidence="2">
    <location>
        <begin position="857"/>
        <end position="871"/>
    </location>
</feature>
<dbReference type="Pfam" id="PF08626">
    <property type="entry name" value="TRAPPC9-Trs120"/>
    <property type="match status" value="1"/>
</dbReference>
<name>A0AAJ7TGV2_PETMA</name>
<reference evidence="6" key="1">
    <citation type="submission" date="2025-08" db="UniProtKB">
        <authorList>
            <consortium name="RefSeq"/>
        </authorList>
    </citation>
    <scope>IDENTIFICATION</scope>
    <source>
        <tissue evidence="6">Sperm</tissue>
    </source>
</reference>
<evidence type="ECO:0000259" key="4">
    <source>
        <dbReference type="Pfam" id="PF26254"/>
    </source>
</evidence>
<evidence type="ECO:0000256" key="1">
    <source>
        <dbReference type="ARBA" id="ARBA00008459"/>
    </source>
</evidence>
<organism evidence="5 6">
    <name type="scientific">Petromyzon marinus</name>
    <name type="common">Sea lamprey</name>
    <dbReference type="NCBI Taxonomy" id="7757"/>
    <lineage>
        <taxon>Eukaryota</taxon>
        <taxon>Metazoa</taxon>
        <taxon>Chordata</taxon>
        <taxon>Craniata</taxon>
        <taxon>Vertebrata</taxon>
        <taxon>Cyclostomata</taxon>
        <taxon>Hyperoartia</taxon>
        <taxon>Petromyzontiformes</taxon>
        <taxon>Petromyzontidae</taxon>
        <taxon>Petromyzon</taxon>
    </lineage>
</organism>
<accession>A0AAJ7TGV2</accession>
<evidence type="ECO:0000313" key="5">
    <source>
        <dbReference type="Proteomes" id="UP001318040"/>
    </source>
</evidence>
<comment type="similarity">
    <text evidence="1">Belongs to the NIBP family.</text>
</comment>
<dbReference type="GO" id="GO:0005802">
    <property type="term" value="C:trans-Golgi network"/>
    <property type="evidence" value="ECO:0007669"/>
    <property type="project" value="TreeGrafter"/>
</dbReference>
<sequence length="1216" mass="130997">MFEFLRRGSESCADVACTPDYSHSAEDHGSLLLLILSVGDVAGERLGEALAQASSVSSVTVPRCSRPLRVRCTSRYSPEESRWGDLQGHRKVVGLIGLAECSDLDGVTDAVEKFESAKDDYGGSVCGSRLIVYGRRPDGCDGVTSDVTADVTFVSEGGPCLDLRAEVERVVVSVYAALCSSGTMEDDAAMYAAPFEKESPMTFVVGRQLKKRRQGRMYKRQGDVSLQTGSLADALMHYRRAADTLGPIGDTAWFGAALEGQCTVSCLYRSQQSGSSGCQENGRGVPTNGDEVDGSRDDGDGDGGDDANEVRSDEAIPSQRRNTRKRYDYLRDTALPVEEIIDKYKEAIACYSKHPEMAVLELEATLKAVRLLLDQRRNQEAVALLQEIIHLQAPQAISDPSSGWQLSPALERRSAAGDASSRLRRLEDPRVEHFVVVSELFALAGLGRKAALFARVAATLCVSSDNPQRRDWRRCYGLLEGALGGLRAPSLAPALPTGASGGVGWPCIRANILQLLSQAAWMLGDYALAAGHLAFLIHDMMEHLTADETKSVAGQLRRCAAACGGGAGPPGGEGVGPPLPLVSFTRLPMLRSVAAVRPPLHLLPVLEAVTPIRKNSVGSPFIYTPIKTKAQRQPENFEKVDFSTVENEGFQVELIVANPLPLELLVENVELLMEGPERDVVPVSATLPAHGEPFPLRLEVVARQPGQLTITGYRTTVLGISSDVPLKSVPGLRQTRLEVDVVPALPVVELGVTCESDGKNESFVAAPGEELGLMAFDGETRQLLVTITNVGTVPLEKLELDGAMERTRQDEPCERSDDRVWAWQHEMLSRLPLHAGEALTFSLHVHTLIDGPSAEQPSRREPRGHDCECLSRPHGAPQEADGMKRRAGSREPGHVDTKQPLKVVEFSVGFRYAGGPGMSSGYCRSVPLSVRVLVQPTVACARVVLQPPLNGRGSRLLVDVVNLAQSQVEVSLDAVTWNLLPEKGPSRVCIDLEKIFGRCGSGREQAEEAATEGRVTPDQWTSPAPQELEPPQLRDLLRIHWRSCSPPTVGRHGSLAPAAPLCPALLAHLRSTPLSWDVSVDGAVPNVEEEEVVQCAVAVPVSLEVTVRNHSGGAVGPLSLSMVLGDGTRHPEEEEEEAMIARLGASVALVPQVEAWGSASFLFAIMPLGPCDRRVAFRFSESREAGATPRCVWHRLCSIGLRAKVAGELLGLPGMG</sequence>
<protein>
    <submittedName>
        <fullName evidence="6">Trafficking protein particle complex subunit 9-like</fullName>
    </submittedName>
</protein>
<evidence type="ECO:0000256" key="2">
    <source>
        <dbReference type="SAM" id="MobiDB-lite"/>
    </source>
</evidence>
<dbReference type="PANTHER" id="PTHR21512">
    <property type="entry name" value="TRAFFICKING PROTEIN PARTICLE COMPLEX SUBUNIT 9"/>
    <property type="match status" value="1"/>
</dbReference>
<evidence type="ECO:0000313" key="6">
    <source>
        <dbReference type="RefSeq" id="XP_032817617.1"/>
    </source>
</evidence>
<dbReference type="KEGG" id="pmrn:116946628"/>
<feature type="region of interest" description="Disordered" evidence="2">
    <location>
        <begin position="1006"/>
        <end position="1028"/>
    </location>
</feature>
<dbReference type="PANTHER" id="PTHR21512:SF5">
    <property type="entry name" value="TRAFFICKING PROTEIN PARTICLE COMPLEX SUBUNIT 9"/>
    <property type="match status" value="1"/>
</dbReference>
<dbReference type="Pfam" id="PF26254">
    <property type="entry name" value="Ig_TRAPPC9-Trs120_1st"/>
    <property type="match status" value="1"/>
</dbReference>
<feature type="compositionally biased region" description="Basic and acidic residues" evidence="2">
    <location>
        <begin position="881"/>
        <end position="896"/>
    </location>
</feature>
<evidence type="ECO:0000259" key="3">
    <source>
        <dbReference type="Pfam" id="PF08626"/>
    </source>
</evidence>
<dbReference type="InterPro" id="IPR013935">
    <property type="entry name" value="Trs120_TRAPPC9"/>
</dbReference>
<proteinExistence type="inferred from homology"/>
<feature type="region of interest" description="Disordered" evidence="2">
    <location>
        <begin position="273"/>
        <end position="323"/>
    </location>
</feature>
<feature type="domain" description="Trs120/TRAPPC9 first Ig-like" evidence="4">
    <location>
        <begin position="605"/>
        <end position="718"/>
    </location>
</feature>
<dbReference type="Proteomes" id="UP001318040">
    <property type="component" value="Chromosome 27"/>
</dbReference>
<dbReference type="AlphaFoldDB" id="A0AAJ7TGV2"/>
<dbReference type="InterPro" id="IPR058563">
    <property type="entry name" value="Trs120_TRAPPC9_N"/>
</dbReference>